<evidence type="ECO:0000259" key="5">
    <source>
        <dbReference type="PROSITE" id="PS50089"/>
    </source>
</evidence>
<evidence type="ECO:0000256" key="4">
    <source>
        <dbReference type="PROSITE-ProRule" id="PRU00175"/>
    </source>
</evidence>
<comment type="caution">
    <text evidence="6">The sequence shown here is derived from an EMBL/GenBank/DDBJ whole genome shotgun (WGS) entry which is preliminary data.</text>
</comment>
<name>A0ABR1Y6V1_9PEZI</name>
<dbReference type="PROSITE" id="PS50089">
    <property type="entry name" value="ZF_RING_2"/>
    <property type="match status" value="1"/>
</dbReference>
<keyword evidence="7" id="KW-1185">Reference proteome</keyword>
<dbReference type="Gene3D" id="3.30.40.10">
    <property type="entry name" value="Zinc/RING finger domain, C3HC4 (zinc finger)"/>
    <property type="match status" value="1"/>
</dbReference>
<keyword evidence="1" id="KW-0479">Metal-binding</keyword>
<dbReference type="SUPFAM" id="SSF57850">
    <property type="entry name" value="RING/U-box"/>
    <property type="match status" value="1"/>
</dbReference>
<evidence type="ECO:0000256" key="1">
    <source>
        <dbReference type="ARBA" id="ARBA00022723"/>
    </source>
</evidence>
<gene>
    <name evidence="6" type="ORF">IWX90DRAFT_410917</name>
</gene>
<evidence type="ECO:0000256" key="3">
    <source>
        <dbReference type="ARBA" id="ARBA00022833"/>
    </source>
</evidence>
<proteinExistence type="predicted"/>
<dbReference type="PROSITE" id="PS00518">
    <property type="entry name" value="ZF_RING_1"/>
    <property type="match status" value="1"/>
</dbReference>
<dbReference type="Pfam" id="PF13639">
    <property type="entry name" value="zf-RING_2"/>
    <property type="match status" value="1"/>
</dbReference>
<dbReference type="SMART" id="SM00184">
    <property type="entry name" value="RING"/>
    <property type="match status" value="1"/>
</dbReference>
<dbReference type="InterPro" id="IPR001841">
    <property type="entry name" value="Znf_RING"/>
</dbReference>
<evidence type="ECO:0000313" key="6">
    <source>
        <dbReference type="EMBL" id="KAK8177476.1"/>
    </source>
</evidence>
<dbReference type="InterPro" id="IPR013083">
    <property type="entry name" value="Znf_RING/FYVE/PHD"/>
</dbReference>
<organism evidence="6 7">
    <name type="scientific">Phyllosticta citrichinensis</name>
    <dbReference type="NCBI Taxonomy" id="1130410"/>
    <lineage>
        <taxon>Eukaryota</taxon>
        <taxon>Fungi</taxon>
        <taxon>Dikarya</taxon>
        <taxon>Ascomycota</taxon>
        <taxon>Pezizomycotina</taxon>
        <taxon>Dothideomycetes</taxon>
        <taxon>Dothideomycetes incertae sedis</taxon>
        <taxon>Botryosphaeriales</taxon>
        <taxon>Phyllostictaceae</taxon>
        <taxon>Phyllosticta</taxon>
    </lineage>
</organism>
<sequence length="236" mass="26363">MDEKAELQLGGLKRQDQTTMATQQNHFNRVLEHDARVRVSGDFGLPNLSHYVHILPDAVPESLSGLTHVDQLVSALSDEGRTAITTTDLSFGVFLETELEDLRRGSYIASNVPLMLAKVLVLASLFRIANRYSIRHHARRMVELADQARLVALTEPLVVLPYVDTVVGTLCQEGGDRCPVCWESYKLAAAHDDFLDDIDCEEVQLAKTRCNHIMCIECIENWAKESSACPICRQSL</sequence>
<evidence type="ECO:0000313" key="7">
    <source>
        <dbReference type="Proteomes" id="UP001456524"/>
    </source>
</evidence>
<keyword evidence="2 4" id="KW-0863">Zinc-finger</keyword>
<dbReference type="Proteomes" id="UP001456524">
    <property type="component" value="Unassembled WGS sequence"/>
</dbReference>
<reference evidence="6 7" key="1">
    <citation type="journal article" date="2022" name="G3 (Bethesda)">
        <title>Enemy or ally: a genomic approach to elucidate the lifestyle of Phyllosticta citrichinaensis.</title>
        <authorList>
            <person name="Buijs V.A."/>
            <person name="Groenewald J.Z."/>
            <person name="Haridas S."/>
            <person name="LaButti K.M."/>
            <person name="Lipzen A."/>
            <person name="Martin F.M."/>
            <person name="Barry K."/>
            <person name="Grigoriev I.V."/>
            <person name="Crous P.W."/>
            <person name="Seidl M.F."/>
        </authorList>
    </citation>
    <scope>NUCLEOTIDE SEQUENCE [LARGE SCALE GENOMIC DNA]</scope>
    <source>
        <strain evidence="6 7">CBS 129764</strain>
    </source>
</reference>
<feature type="domain" description="RING-type" evidence="5">
    <location>
        <begin position="178"/>
        <end position="233"/>
    </location>
</feature>
<protein>
    <recommendedName>
        <fullName evidence="5">RING-type domain-containing protein</fullName>
    </recommendedName>
</protein>
<dbReference type="InterPro" id="IPR017907">
    <property type="entry name" value="Znf_RING_CS"/>
</dbReference>
<evidence type="ECO:0000256" key="2">
    <source>
        <dbReference type="ARBA" id="ARBA00022771"/>
    </source>
</evidence>
<dbReference type="EMBL" id="JBBWUH010000001">
    <property type="protein sequence ID" value="KAK8177476.1"/>
    <property type="molecule type" value="Genomic_DNA"/>
</dbReference>
<keyword evidence="3" id="KW-0862">Zinc</keyword>
<accession>A0ABR1Y6V1</accession>